<dbReference type="AlphaFoldDB" id="A0A9P4VNL0"/>
<gene>
    <name evidence="2" type="ORF">M501DRAFT_1015948</name>
</gene>
<accession>A0A9P4VNL0</accession>
<organism evidence="2 3">
    <name type="scientific">Patellaria atrata CBS 101060</name>
    <dbReference type="NCBI Taxonomy" id="1346257"/>
    <lineage>
        <taxon>Eukaryota</taxon>
        <taxon>Fungi</taxon>
        <taxon>Dikarya</taxon>
        <taxon>Ascomycota</taxon>
        <taxon>Pezizomycotina</taxon>
        <taxon>Dothideomycetes</taxon>
        <taxon>Dothideomycetes incertae sedis</taxon>
        <taxon>Patellariales</taxon>
        <taxon>Patellariaceae</taxon>
        <taxon>Patellaria</taxon>
    </lineage>
</organism>
<evidence type="ECO:0000256" key="1">
    <source>
        <dbReference type="SAM" id="SignalP"/>
    </source>
</evidence>
<dbReference type="EMBL" id="MU006094">
    <property type="protein sequence ID" value="KAF2839861.1"/>
    <property type="molecule type" value="Genomic_DNA"/>
</dbReference>
<keyword evidence="3" id="KW-1185">Reference proteome</keyword>
<feature type="signal peptide" evidence="1">
    <location>
        <begin position="1"/>
        <end position="21"/>
    </location>
</feature>
<feature type="chain" id="PRO_5040461740" evidence="1">
    <location>
        <begin position="22"/>
        <end position="270"/>
    </location>
</feature>
<comment type="caution">
    <text evidence="2">The sequence shown here is derived from an EMBL/GenBank/DDBJ whole genome shotgun (WGS) entry which is preliminary data.</text>
</comment>
<protein>
    <submittedName>
        <fullName evidence="2">Uncharacterized protein</fullName>
    </submittedName>
</protein>
<dbReference type="Proteomes" id="UP000799429">
    <property type="component" value="Unassembled WGS sequence"/>
</dbReference>
<evidence type="ECO:0000313" key="3">
    <source>
        <dbReference type="Proteomes" id="UP000799429"/>
    </source>
</evidence>
<proteinExistence type="predicted"/>
<reference evidence="2" key="1">
    <citation type="journal article" date="2020" name="Stud. Mycol.">
        <title>101 Dothideomycetes genomes: a test case for predicting lifestyles and emergence of pathogens.</title>
        <authorList>
            <person name="Haridas S."/>
            <person name="Albert R."/>
            <person name="Binder M."/>
            <person name="Bloem J."/>
            <person name="Labutti K."/>
            <person name="Salamov A."/>
            <person name="Andreopoulos B."/>
            <person name="Baker S."/>
            <person name="Barry K."/>
            <person name="Bills G."/>
            <person name="Bluhm B."/>
            <person name="Cannon C."/>
            <person name="Castanera R."/>
            <person name="Culley D."/>
            <person name="Daum C."/>
            <person name="Ezra D."/>
            <person name="Gonzalez J."/>
            <person name="Henrissat B."/>
            <person name="Kuo A."/>
            <person name="Liang C."/>
            <person name="Lipzen A."/>
            <person name="Lutzoni F."/>
            <person name="Magnuson J."/>
            <person name="Mondo S."/>
            <person name="Nolan M."/>
            <person name="Ohm R."/>
            <person name="Pangilinan J."/>
            <person name="Park H.-J."/>
            <person name="Ramirez L."/>
            <person name="Alfaro M."/>
            <person name="Sun H."/>
            <person name="Tritt A."/>
            <person name="Yoshinaga Y."/>
            <person name="Zwiers L.-H."/>
            <person name="Turgeon B."/>
            <person name="Goodwin S."/>
            <person name="Spatafora J."/>
            <person name="Crous P."/>
            <person name="Grigoriev I."/>
        </authorList>
    </citation>
    <scope>NUCLEOTIDE SEQUENCE</scope>
    <source>
        <strain evidence="2">CBS 101060</strain>
    </source>
</reference>
<name>A0A9P4VNL0_9PEZI</name>
<evidence type="ECO:0000313" key="2">
    <source>
        <dbReference type="EMBL" id="KAF2839861.1"/>
    </source>
</evidence>
<sequence>MHSTLALATVSALLMGSTVSAAPSRRAAFRRQAPVDGAPVAINLSNDLTGANAPNDNVNNTPLTVNGGPVLINDGWANTGFELTQNNNFQGCFASFNTGGIDGVTCAITNSAGILVGLLSNGQSADLDNVAGQCIPVDLSGAAAYAECWSTSYTRTKRQDSDIVSINLSNDILGLNDVADIPIDGDKRVLPAVLRGANVSPILVNGLAVASSGALNAGVADCYFQDINENVFKYDGNVGFVDLDGDHTQAIPNTLDNVQCFPVGEGSYRN</sequence>
<keyword evidence="1" id="KW-0732">Signal</keyword>